<keyword evidence="4" id="KW-0443">Lipid metabolism</keyword>
<dbReference type="AlphaFoldDB" id="A0A5C0UGC5"/>
<dbReference type="KEGG" id="nabu:FZC36_01830"/>
<dbReference type="GO" id="GO:0006633">
    <property type="term" value="P:fatty acid biosynthetic process"/>
    <property type="evidence" value="ECO:0007669"/>
    <property type="project" value="UniProtKB-UniPathway"/>
</dbReference>
<keyword evidence="3 4" id="KW-0092">Biotin</keyword>
<feature type="domain" description="Lipoyl-binding" evidence="5">
    <location>
        <begin position="85"/>
        <end position="161"/>
    </location>
</feature>
<comment type="function">
    <text evidence="1 4">This protein is a component of the acetyl coenzyme A carboxylase complex; first, biotin carboxylase catalyzes the carboxylation of the carrier protein and then the transcarboxylase transfers the carboxyl group to form malonyl-CoA.</text>
</comment>
<dbReference type="InterPro" id="IPR050709">
    <property type="entry name" value="Biotin_Carboxyl_Carrier/Decarb"/>
</dbReference>
<evidence type="ECO:0000256" key="3">
    <source>
        <dbReference type="ARBA" id="ARBA00023267"/>
    </source>
</evidence>
<dbReference type="GO" id="GO:0003989">
    <property type="term" value="F:acetyl-CoA carboxylase activity"/>
    <property type="evidence" value="ECO:0007669"/>
    <property type="project" value="InterPro"/>
</dbReference>
<sequence>MFEKKIPFIVEVLKTKGLKEIEYKEGDKSIRITQDPYSSNNNQIENFNSNEDLNDFVVLNNNPDAKENVSNSENKATSKEDMVNLSDIKSHIVGIMYIAPSPGKDPFVRKGDRVKEGQTLFIIEAMKFMNEVKAEFSGTVEEILVEDSCPVEYGQVLARIKKDN</sequence>
<comment type="pathway">
    <text evidence="4">Lipid metabolism; fatty acid biosynthesis.</text>
</comment>
<proteinExistence type="predicted"/>
<dbReference type="InterPro" id="IPR001249">
    <property type="entry name" value="AcCoA_biotinCC"/>
</dbReference>
<keyword evidence="4" id="KW-0276">Fatty acid metabolism</keyword>
<evidence type="ECO:0000313" key="7">
    <source>
        <dbReference type="Proteomes" id="UP000324924"/>
    </source>
</evidence>
<dbReference type="CDD" id="cd06850">
    <property type="entry name" value="biotinyl_domain"/>
    <property type="match status" value="1"/>
</dbReference>
<dbReference type="GO" id="GO:0009317">
    <property type="term" value="C:acetyl-CoA carboxylase complex"/>
    <property type="evidence" value="ECO:0007669"/>
    <property type="project" value="InterPro"/>
</dbReference>
<dbReference type="PROSITE" id="PS50968">
    <property type="entry name" value="BIOTINYL_LIPOYL"/>
    <property type="match status" value="1"/>
</dbReference>
<dbReference type="PANTHER" id="PTHR45266">
    <property type="entry name" value="OXALOACETATE DECARBOXYLASE ALPHA CHAIN"/>
    <property type="match status" value="1"/>
</dbReference>
<protein>
    <recommendedName>
        <fullName evidence="2 4">Biotin carboxyl carrier protein of acetyl-CoA carboxylase</fullName>
    </recommendedName>
</protein>
<dbReference type="PANTHER" id="PTHR45266:SF3">
    <property type="entry name" value="OXALOACETATE DECARBOXYLASE ALPHA CHAIN"/>
    <property type="match status" value="1"/>
</dbReference>
<keyword evidence="4" id="KW-0444">Lipid biosynthesis</keyword>
<dbReference type="PRINTS" id="PR01071">
    <property type="entry name" value="ACOABIOTINCC"/>
</dbReference>
<dbReference type="Proteomes" id="UP000324924">
    <property type="component" value="Chromosome"/>
</dbReference>
<dbReference type="Gene3D" id="2.40.50.100">
    <property type="match status" value="1"/>
</dbReference>
<evidence type="ECO:0000256" key="1">
    <source>
        <dbReference type="ARBA" id="ARBA00003761"/>
    </source>
</evidence>
<dbReference type="UniPathway" id="UPA00094"/>
<dbReference type="RefSeq" id="WP_148972288.1">
    <property type="nucleotide sequence ID" value="NZ_CP043314.1"/>
</dbReference>
<keyword evidence="4" id="KW-0275">Fatty acid biosynthesis</keyword>
<dbReference type="InterPro" id="IPR011053">
    <property type="entry name" value="Single_hybrid_motif"/>
</dbReference>
<organism evidence="6 7">
    <name type="scientific">Candidatus Nesciobacter abundans</name>
    <dbReference type="NCBI Taxonomy" id="2601668"/>
    <lineage>
        <taxon>Bacteria</taxon>
        <taxon>Pseudomonadati</taxon>
        <taxon>Pseudomonadota</taxon>
        <taxon>Alphaproteobacteria</taxon>
        <taxon>Holosporales</taxon>
        <taxon>Holosporaceae</taxon>
        <taxon>Candidatus Nesciobacter</taxon>
    </lineage>
</organism>
<reference evidence="6 7" key="1">
    <citation type="submission" date="2019-08" db="EMBL/GenBank/DDBJ databases">
        <title>Highly reduced genomes of protist endosymbionts show evolutionary convergence.</title>
        <authorList>
            <person name="George E."/>
            <person name="Husnik F."/>
            <person name="Tashyreva D."/>
            <person name="Prokopchuk G."/>
            <person name="Horak A."/>
            <person name="Kwong W.K."/>
            <person name="Lukes J."/>
            <person name="Keeling P.J."/>
        </authorList>
    </citation>
    <scope>NUCLEOTIDE SEQUENCE [LARGE SCALE GENOMIC DNA]</scope>
    <source>
        <strain evidence="6">1604HC</strain>
    </source>
</reference>
<gene>
    <name evidence="6" type="ORF">FZC36_01830</name>
</gene>
<evidence type="ECO:0000259" key="5">
    <source>
        <dbReference type="PROSITE" id="PS50968"/>
    </source>
</evidence>
<evidence type="ECO:0000256" key="4">
    <source>
        <dbReference type="RuleBase" id="RU364072"/>
    </source>
</evidence>
<dbReference type="InterPro" id="IPR000089">
    <property type="entry name" value="Biotin_lipoyl"/>
</dbReference>
<name>A0A5C0UGC5_9PROT</name>
<dbReference type="EMBL" id="CP043314">
    <property type="protein sequence ID" value="QEK39165.1"/>
    <property type="molecule type" value="Genomic_DNA"/>
</dbReference>
<keyword evidence="7" id="KW-1185">Reference proteome</keyword>
<evidence type="ECO:0000256" key="2">
    <source>
        <dbReference type="ARBA" id="ARBA00017562"/>
    </source>
</evidence>
<dbReference type="OrthoDB" id="9811735at2"/>
<dbReference type="SUPFAM" id="SSF51230">
    <property type="entry name" value="Single hybrid motif"/>
    <property type="match status" value="1"/>
</dbReference>
<evidence type="ECO:0000313" key="6">
    <source>
        <dbReference type="EMBL" id="QEK39165.1"/>
    </source>
</evidence>
<accession>A0A5C0UGC5</accession>
<dbReference type="Pfam" id="PF00364">
    <property type="entry name" value="Biotin_lipoyl"/>
    <property type="match status" value="1"/>
</dbReference>